<proteinExistence type="predicted"/>
<gene>
    <name evidence="1" type="ORF">ADEAN_000778300</name>
</gene>
<reference evidence="1 2" key="1">
    <citation type="submission" date="2020-08" db="EMBL/GenBank/DDBJ databases">
        <authorList>
            <person name="Newling K."/>
            <person name="Davey J."/>
            <person name="Forrester S."/>
        </authorList>
    </citation>
    <scope>NUCLEOTIDE SEQUENCE [LARGE SCALE GENOMIC DNA]</scope>
    <source>
        <strain evidence="2">Crithidia deanei Carvalho (ATCC PRA-265)</strain>
    </source>
</reference>
<organism evidence="1 2">
    <name type="scientific">Angomonas deanei</name>
    <dbReference type="NCBI Taxonomy" id="59799"/>
    <lineage>
        <taxon>Eukaryota</taxon>
        <taxon>Discoba</taxon>
        <taxon>Euglenozoa</taxon>
        <taxon>Kinetoplastea</taxon>
        <taxon>Metakinetoplastina</taxon>
        <taxon>Trypanosomatida</taxon>
        <taxon>Trypanosomatidae</taxon>
        <taxon>Strigomonadinae</taxon>
        <taxon>Angomonas</taxon>
    </lineage>
</organism>
<sequence>MKRKRDDIDDLLPSDPNCEIELDFMEANREVRSPTNRGTREDLGRHLLGSQIAATIAGDTLEETAAPPPPQHEGNSETQTETSFWEHCLSAFPYAAPLPGTLPVTQSIQALHRTRFCNFLEAYLGYSPDEALKAYRCARGNSMIGVVRVKSRYFHHIKSTRVFLRHSVLSVEGDAFFCILIERAKYLQQNRERTHNTPSSSGSVGTAHPNARCVALHYGLHNSGEGGAFQRCTLLVILSSTRIEKDAEVILSMESYYRCLDEVRWYREYYDTAAGFDPTVDTDVEGDIFTGSRRLTRWPAGLSYFHGIGDRHASNTAEASFPFTLVRLDGTPELGPNDLGVTALYPIPYATCFIYAGPSITTKKVQLLAQKANSSDQLLEEEDLSFARDDTYALGLGKHAVCFGQGLARYINHRYNLSRYGNVELCSVMLTVQNDLFEEAQPKKQSKRRKHDRYRKNRSSKFLEEHSRNVTIPFFITTTDITEGEQLLAWTYGEDYDAKLEREVVADGYLVPYADASLLNARYLKYFTEDGVPRTAGAGRPLWQRYNGDYRFAVKEGDIVWRRRPYNTTTTNGTPKLVCPPAERDLFVVVSMMKNGIDYVLLRPLSPFPQSKKDLRTLLDQLKLSSYCSPHAPSVTGKNERHRSSGSWAVYTYDTNAKGPSSGGTTEFFVASIASVVPLQNETDYLLHPQSSTRMCVIINLDDIRHATSFVLKSDRCCETEPLLSSDVWPLLVNAKKADS</sequence>
<accession>A0A7G2CK70</accession>
<dbReference type="VEuPathDB" id="TriTrypDB:ADEAN_000778300"/>
<dbReference type="AlphaFoldDB" id="A0A7G2CK70"/>
<protein>
    <recommendedName>
        <fullName evidence="3">SET domain containing protein</fullName>
    </recommendedName>
</protein>
<dbReference type="EMBL" id="LR877160">
    <property type="protein sequence ID" value="CAD2220268.1"/>
    <property type="molecule type" value="Genomic_DNA"/>
</dbReference>
<name>A0A7G2CK70_9TRYP</name>
<evidence type="ECO:0008006" key="3">
    <source>
        <dbReference type="Google" id="ProtNLM"/>
    </source>
</evidence>
<evidence type="ECO:0000313" key="1">
    <source>
        <dbReference type="EMBL" id="CAD2220268.1"/>
    </source>
</evidence>
<keyword evidence="2" id="KW-1185">Reference proteome</keyword>
<evidence type="ECO:0000313" key="2">
    <source>
        <dbReference type="Proteomes" id="UP000515908"/>
    </source>
</evidence>
<dbReference type="Proteomes" id="UP000515908">
    <property type="component" value="Chromosome 16"/>
</dbReference>
<dbReference type="OrthoDB" id="273342at2759"/>